<protein>
    <recommendedName>
        <fullName evidence="3">DUF4440 domain-containing protein</fullName>
    </recommendedName>
</protein>
<evidence type="ECO:0000313" key="1">
    <source>
        <dbReference type="EMBL" id="MFA9191900.1"/>
    </source>
</evidence>
<accession>A0ABV4TER5</accession>
<evidence type="ECO:0008006" key="3">
    <source>
        <dbReference type="Google" id="ProtNLM"/>
    </source>
</evidence>
<organism evidence="1 2">
    <name type="scientific">Flavobacterium zubiriense</name>
    <dbReference type="NCBI Taxonomy" id="3138075"/>
    <lineage>
        <taxon>Bacteria</taxon>
        <taxon>Pseudomonadati</taxon>
        <taxon>Bacteroidota</taxon>
        <taxon>Flavobacteriia</taxon>
        <taxon>Flavobacteriales</taxon>
        <taxon>Flavobacteriaceae</taxon>
        <taxon>Flavobacterium</taxon>
    </lineage>
</organism>
<dbReference type="Proteomes" id="UP001574169">
    <property type="component" value="Unassembled WGS sequence"/>
</dbReference>
<reference evidence="1 2" key="1">
    <citation type="submission" date="2024-04" db="EMBL/GenBank/DDBJ databases">
        <title>New Clade of Flavobacterium.</title>
        <authorList>
            <person name="Matos L."/>
            <person name="Proenca D.N."/>
            <person name="Fransisco R.M."/>
            <person name="Chung A.P."/>
            <person name="Maccario L."/>
            <person name="Sorensen S.J."/>
            <person name="Morais P.V."/>
        </authorList>
    </citation>
    <scope>NUCLEOTIDE SEQUENCE [LARGE SCALE GENOMIC DNA]</scope>
    <source>
        <strain evidence="1 2">FZUC8N2.13</strain>
    </source>
</reference>
<dbReference type="RefSeq" id="WP_373406868.1">
    <property type="nucleotide sequence ID" value="NZ_JBCFQL010000011.1"/>
</dbReference>
<comment type="caution">
    <text evidence="1">The sequence shown here is derived from an EMBL/GenBank/DDBJ whole genome shotgun (WGS) entry which is preliminary data.</text>
</comment>
<keyword evidence="2" id="KW-1185">Reference proteome</keyword>
<name>A0ABV4TER5_9FLAO</name>
<gene>
    <name evidence="1" type="ORF">AAGV28_11035</name>
</gene>
<proteinExistence type="predicted"/>
<sequence length="136" mass="15579">MADAMLQKNYSTIIDYTYPKIVEMGGGKTSLLKALESSFKKIDGGFEFDKITFGEPQKIYVAGKELHCIVPETLIIKTNKGKIQATYYLLATSRDNGNKWYFIETHKFTPDILKKIFPDFNYNLDIPEKTKPILID</sequence>
<evidence type="ECO:0000313" key="2">
    <source>
        <dbReference type="Proteomes" id="UP001574169"/>
    </source>
</evidence>
<dbReference type="EMBL" id="JBCFQL010000011">
    <property type="protein sequence ID" value="MFA9191900.1"/>
    <property type="molecule type" value="Genomic_DNA"/>
</dbReference>